<comment type="caution">
    <text evidence="2">The sequence shown here is derived from an EMBL/GenBank/DDBJ whole genome shotgun (WGS) entry which is preliminary data.</text>
</comment>
<keyword evidence="3" id="KW-1185">Reference proteome</keyword>
<keyword evidence="1" id="KW-0472">Membrane</keyword>
<dbReference type="OrthoDB" id="6149413at2759"/>
<feature type="transmembrane region" description="Helical" evidence="1">
    <location>
        <begin position="340"/>
        <end position="359"/>
    </location>
</feature>
<feature type="non-terminal residue" evidence="2">
    <location>
        <position position="1"/>
    </location>
</feature>
<dbReference type="Proteomes" id="UP000596742">
    <property type="component" value="Unassembled WGS sequence"/>
</dbReference>
<proteinExistence type="predicted"/>
<gene>
    <name evidence="2" type="ORF">MGAL_10B031964</name>
</gene>
<keyword evidence="1" id="KW-1133">Transmembrane helix</keyword>
<protein>
    <submittedName>
        <fullName evidence="2">Uncharacterized protein</fullName>
    </submittedName>
</protein>
<keyword evidence="1" id="KW-0812">Transmembrane</keyword>
<name>A0A8B6CHB7_MYTGA</name>
<evidence type="ECO:0000313" key="3">
    <source>
        <dbReference type="Proteomes" id="UP000596742"/>
    </source>
</evidence>
<accession>A0A8B6CHB7</accession>
<organism evidence="2 3">
    <name type="scientific">Mytilus galloprovincialis</name>
    <name type="common">Mediterranean mussel</name>
    <dbReference type="NCBI Taxonomy" id="29158"/>
    <lineage>
        <taxon>Eukaryota</taxon>
        <taxon>Metazoa</taxon>
        <taxon>Spiralia</taxon>
        <taxon>Lophotrochozoa</taxon>
        <taxon>Mollusca</taxon>
        <taxon>Bivalvia</taxon>
        <taxon>Autobranchia</taxon>
        <taxon>Pteriomorphia</taxon>
        <taxon>Mytilida</taxon>
        <taxon>Mytiloidea</taxon>
        <taxon>Mytilidae</taxon>
        <taxon>Mytilinae</taxon>
        <taxon>Mytilus</taxon>
    </lineage>
</organism>
<dbReference type="AlphaFoldDB" id="A0A8B6CHB7"/>
<dbReference type="EMBL" id="UYJE01001814">
    <property type="protein sequence ID" value="VDI05382.1"/>
    <property type="molecule type" value="Genomic_DNA"/>
</dbReference>
<reference evidence="2" key="1">
    <citation type="submission" date="2018-11" db="EMBL/GenBank/DDBJ databases">
        <authorList>
            <person name="Alioto T."/>
            <person name="Alioto T."/>
        </authorList>
    </citation>
    <scope>NUCLEOTIDE SEQUENCE</scope>
</reference>
<sequence>FQKKDYYTRDRDEGEYLLPTFLDMTGFEDDDTPLNTELLNIVLCGKLKEGEELHKVINYGKKFGVNAVKEKYFGGKYFGIIPKQEGMPNLLDYFVIENREEYHRVNRVFVVCSANPDLPLPGNLFEAVTDITNRERGEFIISIVAYYITLYGVLTQADKYKSRDPKVFKREKEFMRALGIPKNRFARIKNYCPDIDPNMTYEDTIIPSLDVPVLRLLRQVLTAEPTDQDYEQRKTKKEKYVPNLSDPGIPVYGILTCRDKHPPNIVQDRKESFCHLLALPQCRFAHIINYCDDIDRKGVYYKRTTTCIPSLDVPVLQFMQQVLQPRPNDPTEKQVIKMSMVLLLAFILAVLAFMCVLLSSNP</sequence>
<evidence type="ECO:0000313" key="2">
    <source>
        <dbReference type="EMBL" id="VDI05382.1"/>
    </source>
</evidence>
<evidence type="ECO:0000256" key="1">
    <source>
        <dbReference type="SAM" id="Phobius"/>
    </source>
</evidence>